<comment type="pathway">
    <text evidence="2 6">Cofactor biosynthesis; molybdopterin biosynthesis.</text>
</comment>
<evidence type="ECO:0000256" key="4">
    <source>
        <dbReference type="ARBA" id="ARBA00015262"/>
    </source>
</evidence>
<dbReference type="InterPro" id="IPR012245">
    <property type="entry name" value="MoaB"/>
</dbReference>
<dbReference type="EMBL" id="JAARSH010000001">
    <property type="protein sequence ID" value="MBC1614627.1"/>
    <property type="molecule type" value="Genomic_DNA"/>
</dbReference>
<evidence type="ECO:0000313" key="34">
    <source>
        <dbReference type="Proteomes" id="UP000550367"/>
    </source>
</evidence>
<evidence type="ECO:0000313" key="10">
    <source>
        <dbReference type="EMBL" id="MBC1330525.1"/>
    </source>
</evidence>
<dbReference type="GO" id="GO:0005829">
    <property type="term" value="C:cytosol"/>
    <property type="evidence" value="ECO:0007669"/>
    <property type="project" value="TreeGrafter"/>
</dbReference>
<name>A0A099W8J6_9LIST</name>
<dbReference type="EMBL" id="JAARYD010000003">
    <property type="protein sequence ID" value="MBC2176212.1"/>
    <property type="molecule type" value="Genomic_DNA"/>
</dbReference>
<dbReference type="FunFam" id="3.40.980.10:FF:000006">
    <property type="entry name" value="Molybdenum cofactor biosynthesis protein B"/>
    <property type="match status" value="1"/>
</dbReference>
<evidence type="ECO:0000313" key="15">
    <source>
        <dbReference type="EMBL" id="MBC1778154.1"/>
    </source>
</evidence>
<evidence type="ECO:0000256" key="5">
    <source>
        <dbReference type="ARBA" id="ARBA00023150"/>
    </source>
</evidence>
<dbReference type="STRING" id="1552123.EP57_10985"/>
<evidence type="ECO:0000313" key="11">
    <source>
        <dbReference type="EMBL" id="MBC1400314.1"/>
    </source>
</evidence>
<dbReference type="EMBL" id="JAARZT010000005">
    <property type="protein sequence ID" value="MBC2292259.1"/>
    <property type="molecule type" value="Genomic_DNA"/>
</dbReference>
<evidence type="ECO:0000313" key="22">
    <source>
        <dbReference type="EMBL" id="MBC2292259.1"/>
    </source>
</evidence>
<evidence type="ECO:0000313" key="23">
    <source>
        <dbReference type="EMBL" id="MBC2310975.1"/>
    </source>
</evidence>
<feature type="domain" description="MoaB/Mog" evidence="7">
    <location>
        <begin position="12"/>
        <end position="155"/>
    </location>
</feature>
<dbReference type="Pfam" id="PF00994">
    <property type="entry name" value="MoCF_biosynth"/>
    <property type="match status" value="1"/>
</dbReference>
<dbReference type="Proteomes" id="UP000544413">
    <property type="component" value="Unassembled WGS sequence"/>
</dbReference>
<organism evidence="8 24">
    <name type="scientific">Listeria booriae</name>
    <dbReference type="NCBI Taxonomy" id="1552123"/>
    <lineage>
        <taxon>Bacteria</taxon>
        <taxon>Bacillati</taxon>
        <taxon>Bacillota</taxon>
        <taxon>Bacilli</taxon>
        <taxon>Bacillales</taxon>
        <taxon>Listeriaceae</taxon>
        <taxon>Listeria</taxon>
    </lineage>
</organism>
<dbReference type="AlphaFoldDB" id="A0A099W8J6"/>
<dbReference type="EMBL" id="JAARXI010000006">
    <property type="protein sequence ID" value="MBC2117391.1"/>
    <property type="molecule type" value="Genomic_DNA"/>
</dbReference>
<dbReference type="GO" id="GO:0006777">
    <property type="term" value="P:Mo-molybdopterin cofactor biosynthetic process"/>
    <property type="evidence" value="ECO:0007669"/>
    <property type="project" value="UniProtKB-UniRule"/>
</dbReference>
<evidence type="ECO:0000313" key="35">
    <source>
        <dbReference type="Proteomes" id="UP000553016"/>
    </source>
</evidence>
<evidence type="ECO:0000313" key="18">
    <source>
        <dbReference type="EMBL" id="MBC2176212.1"/>
    </source>
</evidence>
<comment type="function">
    <text evidence="1 6">May be involved in the biosynthesis of molybdopterin.</text>
</comment>
<dbReference type="EMBL" id="JNFA01000024">
    <property type="protein sequence ID" value="KGL40410.1"/>
    <property type="molecule type" value="Genomic_DNA"/>
</dbReference>
<dbReference type="Proteomes" id="UP000529446">
    <property type="component" value="Unassembled WGS sequence"/>
</dbReference>
<dbReference type="Proteomes" id="UP000543005">
    <property type="component" value="Unassembled WGS sequence"/>
</dbReference>
<evidence type="ECO:0000313" key="27">
    <source>
        <dbReference type="Proteomes" id="UP000532866"/>
    </source>
</evidence>
<dbReference type="PANTHER" id="PTHR43232">
    <property type="entry name" value="MOLYBDENUM COFACTOR BIOSYNTHESIS PROTEIN B"/>
    <property type="match status" value="1"/>
</dbReference>
<evidence type="ECO:0000313" key="25">
    <source>
        <dbReference type="Proteomes" id="UP000519573"/>
    </source>
</evidence>
<evidence type="ECO:0000313" key="38">
    <source>
        <dbReference type="Proteomes" id="UP000585696"/>
    </source>
</evidence>
<reference evidence="8 24" key="1">
    <citation type="submission" date="2014-05" db="EMBL/GenBank/DDBJ databases">
        <title>Novel Listeriaceae from food processing environments.</title>
        <authorList>
            <person name="den Bakker H.C."/>
        </authorList>
    </citation>
    <scope>NUCLEOTIDE SEQUENCE [LARGE SCALE GENOMIC DNA]</scope>
    <source>
        <strain evidence="8 24">FSL A5-0281</strain>
    </source>
</reference>
<protein>
    <recommendedName>
        <fullName evidence="4 6">Molybdenum cofactor biosynthesis protein B</fullName>
    </recommendedName>
</protein>
<dbReference type="EMBL" id="JAARZA010000001">
    <property type="protein sequence ID" value="MBC2239329.1"/>
    <property type="molecule type" value="Genomic_DNA"/>
</dbReference>
<dbReference type="InterPro" id="IPR001453">
    <property type="entry name" value="MoaB/Mog_dom"/>
</dbReference>
<reference evidence="25 26" key="2">
    <citation type="submission" date="2020-03" db="EMBL/GenBank/DDBJ databases">
        <title>Soil Listeria distribution.</title>
        <authorList>
            <person name="Liao J."/>
            <person name="Wiedmann M."/>
        </authorList>
    </citation>
    <scope>NUCLEOTIDE SEQUENCE [LARGE SCALE GENOMIC DNA]</scope>
    <source>
        <strain evidence="23 36">FSL L7-0039</strain>
        <strain evidence="22 30">FSL L7-0051</strain>
        <strain evidence="21 38">FSL L7-0054</strain>
        <strain evidence="19 35">FSL L7-0149</strain>
        <strain evidence="20 34">FSL L7-0153</strain>
        <strain evidence="17 25">FSL L7-0245</strain>
        <strain evidence="18 29">FSL L7-0259</strain>
        <strain evidence="16 26">FSL L7-0360</strain>
        <strain evidence="15 33">FSL L7-1017</strain>
        <strain evidence="14 37">FSL L7-1299</strain>
        <strain evidence="13 39">FSL L7-1427</strain>
        <strain evidence="12 28">FSL L7-1547</strain>
        <strain evidence="11 32">FSL L7-1658</strain>
        <strain evidence="9 31">FSL L7-1816</strain>
        <strain evidence="10 27">FSL L7-1833</strain>
    </source>
</reference>
<dbReference type="EMBL" id="JAAROV010000001">
    <property type="protein sequence ID" value="MBC1315368.1"/>
    <property type="molecule type" value="Genomic_DNA"/>
</dbReference>
<dbReference type="EMBL" id="JAARRU010000001">
    <property type="protein sequence ID" value="MBC1564669.1"/>
    <property type="molecule type" value="Genomic_DNA"/>
</dbReference>
<evidence type="ECO:0000313" key="17">
    <source>
        <dbReference type="EMBL" id="MBC2165173.1"/>
    </source>
</evidence>
<evidence type="ECO:0000313" key="21">
    <source>
        <dbReference type="EMBL" id="MBC2283097.1"/>
    </source>
</evidence>
<dbReference type="UniPathway" id="UPA00344"/>
<evidence type="ECO:0000313" key="14">
    <source>
        <dbReference type="EMBL" id="MBC1614627.1"/>
    </source>
</evidence>
<evidence type="ECO:0000313" key="26">
    <source>
        <dbReference type="Proteomes" id="UP000529446"/>
    </source>
</evidence>
<evidence type="ECO:0000256" key="3">
    <source>
        <dbReference type="ARBA" id="ARBA00006112"/>
    </source>
</evidence>
<dbReference type="RefSeq" id="WP_036086598.1">
    <property type="nucleotide sequence ID" value="NZ_CBCSHQ010000002.1"/>
</dbReference>
<evidence type="ECO:0000313" key="30">
    <source>
        <dbReference type="Proteomes" id="UP000543005"/>
    </source>
</evidence>
<evidence type="ECO:0000313" key="16">
    <source>
        <dbReference type="EMBL" id="MBC2117391.1"/>
    </source>
</evidence>
<evidence type="ECO:0000256" key="6">
    <source>
        <dbReference type="PIRNR" id="PIRNR006443"/>
    </source>
</evidence>
<dbReference type="Proteomes" id="UP000586951">
    <property type="component" value="Unassembled WGS sequence"/>
</dbReference>
<evidence type="ECO:0000313" key="32">
    <source>
        <dbReference type="Proteomes" id="UP000544413"/>
    </source>
</evidence>
<dbReference type="Proteomes" id="UP000574104">
    <property type="component" value="Unassembled WGS sequence"/>
</dbReference>
<dbReference type="Proteomes" id="UP000532866">
    <property type="component" value="Unassembled WGS sequence"/>
</dbReference>
<dbReference type="EMBL" id="JAASWV010000010">
    <property type="protein sequence ID" value="MBC2310975.1"/>
    <property type="molecule type" value="Genomic_DNA"/>
</dbReference>
<evidence type="ECO:0000313" key="19">
    <source>
        <dbReference type="EMBL" id="MBC2239329.1"/>
    </source>
</evidence>
<evidence type="ECO:0000313" key="33">
    <source>
        <dbReference type="Proteomes" id="UP000547643"/>
    </source>
</evidence>
<evidence type="ECO:0000313" key="8">
    <source>
        <dbReference type="EMBL" id="KGL40410.1"/>
    </source>
</evidence>
<evidence type="ECO:0000313" key="37">
    <source>
        <dbReference type="Proteomes" id="UP000574104"/>
    </source>
</evidence>
<dbReference type="Proteomes" id="UP000565628">
    <property type="component" value="Unassembled WGS sequence"/>
</dbReference>
<dbReference type="Proteomes" id="UP000519573">
    <property type="component" value="Unassembled WGS sequence"/>
</dbReference>
<dbReference type="EMBL" id="JAASTX010000024">
    <property type="protein sequence ID" value="MBC1493023.1"/>
    <property type="molecule type" value="Genomic_DNA"/>
</dbReference>
<evidence type="ECO:0000259" key="7">
    <source>
        <dbReference type="SMART" id="SM00852"/>
    </source>
</evidence>
<dbReference type="NCBIfam" id="TIGR00177">
    <property type="entry name" value="molyb_syn"/>
    <property type="match status" value="1"/>
</dbReference>
<dbReference type="Proteomes" id="UP000550367">
    <property type="component" value="Unassembled WGS sequence"/>
</dbReference>
<dbReference type="EMBL" id="JAARUV010000001">
    <property type="protein sequence ID" value="MBC1778154.1"/>
    <property type="molecule type" value="Genomic_DNA"/>
</dbReference>
<evidence type="ECO:0000313" key="20">
    <source>
        <dbReference type="EMBL" id="MBC2242928.1"/>
    </source>
</evidence>
<dbReference type="SMART" id="SM00852">
    <property type="entry name" value="MoCF_biosynth"/>
    <property type="match status" value="1"/>
</dbReference>
<dbReference type="Gene3D" id="3.40.980.10">
    <property type="entry name" value="MoaB/Mog-like domain"/>
    <property type="match status" value="1"/>
</dbReference>
<dbReference type="EMBL" id="JAARYH010000001">
    <property type="protein sequence ID" value="MBC2165173.1"/>
    <property type="molecule type" value="Genomic_DNA"/>
</dbReference>
<dbReference type="EMBL" id="JAARZS010000003">
    <property type="protein sequence ID" value="MBC2283097.1"/>
    <property type="molecule type" value="Genomic_DNA"/>
</dbReference>
<dbReference type="PANTHER" id="PTHR43232:SF2">
    <property type="entry name" value="MOLYBDENUM COFACTOR BIOSYNTHESIS PROTEIN B"/>
    <property type="match status" value="1"/>
</dbReference>
<comment type="caution">
    <text evidence="8">The sequence shown here is derived from an EMBL/GenBank/DDBJ whole genome shotgun (WGS) entry which is preliminary data.</text>
</comment>
<evidence type="ECO:0000313" key="24">
    <source>
        <dbReference type="Proteomes" id="UP000029844"/>
    </source>
</evidence>
<dbReference type="Proteomes" id="UP000553016">
    <property type="component" value="Unassembled WGS sequence"/>
</dbReference>
<evidence type="ECO:0000313" key="28">
    <source>
        <dbReference type="Proteomes" id="UP000533953"/>
    </source>
</evidence>
<dbReference type="Proteomes" id="UP000541735">
    <property type="component" value="Unassembled WGS sequence"/>
</dbReference>
<dbReference type="EMBL" id="JAARYY010000001">
    <property type="protein sequence ID" value="MBC2242928.1"/>
    <property type="molecule type" value="Genomic_DNA"/>
</dbReference>
<evidence type="ECO:0000313" key="36">
    <source>
        <dbReference type="Proteomes" id="UP000565628"/>
    </source>
</evidence>
<comment type="similarity">
    <text evidence="3 6">Belongs to the MoaB/Mog family.</text>
</comment>
<accession>A0A099W8J6</accession>
<dbReference type="SUPFAM" id="SSF53218">
    <property type="entry name" value="Molybdenum cofactor biosynthesis proteins"/>
    <property type="match status" value="1"/>
</dbReference>
<dbReference type="Proteomes" id="UP000585696">
    <property type="component" value="Unassembled WGS sequence"/>
</dbReference>
<dbReference type="PIRSF" id="PIRSF006443">
    <property type="entry name" value="MoaB"/>
    <property type="match status" value="1"/>
</dbReference>
<evidence type="ECO:0000313" key="39">
    <source>
        <dbReference type="Proteomes" id="UP000586951"/>
    </source>
</evidence>
<dbReference type="Proteomes" id="UP000547643">
    <property type="component" value="Unassembled WGS sequence"/>
</dbReference>
<dbReference type="GeneID" id="58717889"/>
<evidence type="ECO:0000313" key="31">
    <source>
        <dbReference type="Proteomes" id="UP000543379"/>
    </source>
</evidence>
<dbReference type="Proteomes" id="UP000533953">
    <property type="component" value="Unassembled WGS sequence"/>
</dbReference>
<evidence type="ECO:0000313" key="9">
    <source>
        <dbReference type="EMBL" id="MBC1315368.1"/>
    </source>
</evidence>
<dbReference type="eggNOG" id="COG0521">
    <property type="taxonomic scope" value="Bacteria"/>
</dbReference>
<dbReference type="CDD" id="cd00886">
    <property type="entry name" value="MogA_MoaB"/>
    <property type="match status" value="1"/>
</dbReference>
<dbReference type="InterPro" id="IPR036425">
    <property type="entry name" value="MoaB/Mog-like_dom_sf"/>
</dbReference>
<dbReference type="EMBL" id="JAARPT010000001">
    <property type="protein sequence ID" value="MBC1400314.1"/>
    <property type="molecule type" value="Genomic_DNA"/>
</dbReference>
<proteinExistence type="inferred from homology"/>
<dbReference type="EMBL" id="JAAROL010000001">
    <property type="protein sequence ID" value="MBC1330525.1"/>
    <property type="molecule type" value="Genomic_DNA"/>
</dbReference>
<gene>
    <name evidence="8" type="ORF">EP57_10985</name>
    <name evidence="10" type="ORF">HB759_01055</name>
    <name evidence="9" type="ORF">HB811_01170</name>
    <name evidence="11" type="ORF">HB836_01800</name>
    <name evidence="14" type="ORF">HB904_00355</name>
    <name evidence="13" type="ORF">HB907_04575</name>
    <name evidence="15" type="ORF">HCA46_04825</name>
    <name evidence="16" type="ORF">HCB06_12250</name>
    <name evidence="20" type="ORF">HCB25_02545</name>
    <name evidence="17" type="ORF">HCB26_01125</name>
    <name evidence="18" type="ORF">HCB27_06280</name>
    <name evidence="19" type="ORF">HCB35_02475</name>
    <name evidence="21" type="ORF">HCB69_01735</name>
    <name evidence="22" type="ORF">HCC36_03365</name>
    <name evidence="12" type="ORF">HCI99_14485</name>
    <name evidence="23" type="ORF">HCJ81_08735</name>
</gene>
<keyword evidence="5 6" id="KW-0501">Molybdenum cofactor biosynthesis</keyword>
<dbReference type="OrthoDB" id="9784492at2"/>
<dbReference type="Proteomes" id="UP000029844">
    <property type="component" value="Unassembled WGS sequence"/>
</dbReference>
<evidence type="ECO:0000256" key="2">
    <source>
        <dbReference type="ARBA" id="ARBA00005046"/>
    </source>
</evidence>
<evidence type="ECO:0000313" key="29">
    <source>
        <dbReference type="Proteomes" id="UP000541735"/>
    </source>
</evidence>
<dbReference type="Proteomes" id="UP000543379">
    <property type="component" value="Unassembled WGS sequence"/>
</dbReference>
<keyword evidence="24" id="KW-1185">Reference proteome</keyword>
<evidence type="ECO:0000313" key="12">
    <source>
        <dbReference type="EMBL" id="MBC1493023.1"/>
    </source>
</evidence>
<evidence type="ECO:0000256" key="1">
    <source>
        <dbReference type="ARBA" id="ARBA00003487"/>
    </source>
</evidence>
<sequence length="161" mass="17733">MEQKEFIQARVGILTISDTRNLDTDKSGQLLVAALEAAGHVVTERLVVKDDDFLINTGIAKLKSQSDCVISNGGTGIAVRDVTFEALWDQVEQEIPGFGELFRMLSYEEIGTRAMLSRAFAGFTHDNVLLFVVPGSTNACNLAINKLIIPELPHFLAERRK</sequence>
<evidence type="ECO:0000313" key="13">
    <source>
        <dbReference type="EMBL" id="MBC1564669.1"/>
    </source>
</evidence>